<dbReference type="SMART" id="SM00382">
    <property type="entry name" value="AAA"/>
    <property type="match status" value="1"/>
</dbReference>
<dbReference type="Pfam" id="PF01695">
    <property type="entry name" value="IstB_IS21"/>
    <property type="match status" value="1"/>
</dbReference>
<dbReference type="InterPro" id="IPR002611">
    <property type="entry name" value="IstB_ATP-bd"/>
</dbReference>
<dbReference type="SUPFAM" id="SSF52540">
    <property type="entry name" value="P-loop containing nucleoside triphosphate hydrolases"/>
    <property type="match status" value="1"/>
</dbReference>
<dbReference type="RefSeq" id="WP_021130387.1">
    <property type="nucleotide sequence ID" value="NZ_CDNF01000036.1"/>
</dbReference>
<protein>
    <submittedName>
        <fullName evidence="2">DNA replication protein DnaC</fullName>
    </submittedName>
</protein>
<dbReference type="EMBL" id="CEKZ01000025">
    <property type="protein sequence ID" value="CEQ05414.1"/>
    <property type="molecule type" value="Genomic_DNA"/>
</dbReference>
<dbReference type="Gene3D" id="3.40.50.300">
    <property type="entry name" value="P-loop containing nucleotide triphosphate hydrolases"/>
    <property type="match status" value="1"/>
</dbReference>
<dbReference type="GO" id="GO:0006260">
    <property type="term" value="P:DNA replication"/>
    <property type="evidence" value="ECO:0007669"/>
    <property type="project" value="TreeGrafter"/>
</dbReference>
<dbReference type="PANTHER" id="PTHR30050:SF4">
    <property type="entry name" value="ATP-BINDING PROTEIN RV3427C IN INSERTION SEQUENCE-RELATED"/>
    <property type="match status" value="1"/>
</dbReference>
<dbReference type="InterPro" id="IPR003593">
    <property type="entry name" value="AAA+_ATPase"/>
</dbReference>
<dbReference type="GO" id="GO:0005524">
    <property type="term" value="F:ATP binding"/>
    <property type="evidence" value="ECO:0007669"/>
    <property type="project" value="InterPro"/>
</dbReference>
<evidence type="ECO:0000259" key="1">
    <source>
        <dbReference type="SMART" id="SM00382"/>
    </source>
</evidence>
<accession>A0A0A8WD71</accession>
<sequence>MKEITLRDILTSYERKREQSERQLEERKKKVYSRIPEIKEIDDEIGSIGLKLAKLVLLNPSDKDKILEETKTRMNDLKFKKEMILADNKVPKGYLNLKFDCVLCKDTGFLSNGHKCNCLKQKIVNEAYNMSNLSRVLHNQNFSTFDASIFSQERDESAGMSPQENILEILSICEGFVMDFDKDNGENMLFYGDTGLGKSFMCNCVAKELLDKGYLVIYQTAFKMFEIIEDYKFKSTHDHITKDNYSNLFDCDLLIIDDLGTELTNSFTNSELFNILNTRLLSGKKTIISTNLSPIQLGDIYAIRIFSRIFDRFRMVKFIGNDLRWEQKMTK</sequence>
<dbReference type="InterPro" id="IPR027417">
    <property type="entry name" value="P-loop_NTPase"/>
</dbReference>
<feature type="domain" description="AAA+ ATPase" evidence="1">
    <location>
        <begin position="184"/>
        <end position="316"/>
    </location>
</feature>
<dbReference type="CDD" id="cd00009">
    <property type="entry name" value="AAA"/>
    <property type="match status" value="1"/>
</dbReference>
<reference evidence="2 3" key="1">
    <citation type="submission" date="2015-01" db="EMBL/GenBank/DDBJ databases">
        <authorList>
            <person name="Aslett A.Martin."/>
            <person name="De Silva Nishadi"/>
        </authorList>
    </citation>
    <scope>NUCLEOTIDE SEQUENCE [LARGE SCALE GENOMIC DNA]</scope>
    <source>
        <strain evidence="2 3">R28058</strain>
    </source>
</reference>
<name>A0A0A8WD71_PARSO</name>
<evidence type="ECO:0000313" key="2">
    <source>
        <dbReference type="EMBL" id="CEQ05414.1"/>
    </source>
</evidence>
<proteinExistence type="predicted"/>
<gene>
    <name evidence="2" type="primary">dnaC_2</name>
    <name evidence="2" type="ORF">R28058_31051</name>
</gene>
<dbReference type="PANTHER" id="PTHR30050">
    <property type="entry name" value="CHROMOSOMAL REPLICATION INITIATOR PROTEIN DNAA"/>
    <property type="match status" value="1"/>
</dbReference>
<organism evidence="2 3">
    <name type="scientific">Paraclostridium sordellii</name>
    <name type="common">Clostridium sordellii</name>
    <dbReference type="NCBI Taxonomy" id="1505"/>
    <lineage>
        <taxon>Bacteria</taxon>
        <taxon>Bacillati</taxon>
        <taxon>Bacillota</taxon>
        <taxon>Clostridia</taxon>
        <taxon>Peptostreptococcales</taxon>
        <taxon>Peptostreptococcaceae</taxon>
        <taxon>Paraclostridium</taxon>
    </lineage>
</organism>
<dbReference type="eggNOG" id="COG1484">
    <property type="taxonomic scope" value="Bacteria"/>
</dbReference>
<dbReference type="NCBIfam" id="NF005304">
    <property type="entry name" value="PRK06835.1"/>
    <property type="match status" value="1"/>
</dbReference>
<evidence type="ECO:0000313" key="3">
    <source>
        <dbReference type="Proteomes" id="UP000049127"/>
    </source>
</evidence>
<dbReference type="PATRIC" id="fig|1505.7.peg.3104"/>
<dbReference type="OrthoDB" id="9776217at2"/>
<dbReference type="Proteomes" id="UP000049127">
    <property type="component" value="Unassembled WGS sequence"/>
</dbReference>
<dbReference type="AlphaFoldDB" id="A0A0A8WD71"/>